<evidence type="ECO:0000256" key="3">
    <source>
        <dbReference type="ARBA" id="ARBA00022692"/>
    </source>
</evidence>
<dbReference type="GO" id="GO:0016020">
    <property type="term" value="C:membrane"/>
    <property type="evidence" value="ECO:0007669"/>
    <property type="project" value="UniProtKB-SubCell"/>
</dbReference>
<accession>A0A0G4IMS9</accession>
<evidence type="ECO:0000256" key="5">
    <source>
        <dbReference type="ARBA" id="ARBA00023136"/>
    </source>
</evidence>
<protein>
    <recommendedName>
        <fullName evidence="12">Receptor expression-enhancing protein</fullName>
    </recommendedName>
</protein>
<dbReference type="Proteomes" id="UP000290189">
    <property type="component" value="Unassembled WGS sequence"/>
</dbReference>
<dbReference type="Proteomes" id="UP000039324">
    <property type="component" value="Unassembled WGS sequence"/>
</dbReference>
<keyword evidence="3 7" id="KW-0812">Transmembrane</keyword>
<dbReference type="InterPro" id="IPR004345">
    <property type="entry name" value="TB2_DP1_HVA22"/>
</dbReference>
<evidence type="ECO:0000256" key="1">
    <source>
        <dbReference type="ARBA" id="ARBA00004141"/>
    </source>
</evidence>
<dbReference type="Pfam" id="PF03134">
    <property type="entry name" value="TB2_DP1_HVA22"/>
    <property type="match status" value="1"/>
</dbReference>
<keyword evidence="4 7" id="KW-1133">Transmembrane helix</keyword>
<proteinExistence type="inferred from homology"/>
<gene>
    <name evidence="8" type="ORF">PBRA_005083</name>
    <name evidence="9" type="ORF">PLBR_LOCUS6566</name>
</gene>
<keyword evidence="10" id="KW-1185">Reference proteome</keyword>
<evidence type="ECO:0000313" key="9">
    <source>
        <dbReference type="EMBL" id="SPQ99351.1"/>
    </source>
</evidence>
<evidence type="ECO:0000313" key="11">
    <source>
        <dbReference type="Proteomes" id="UP000290189"/>
    </source>
</evidence>
<evidence type="ECO:0008006" key="12">
    <source>
        <dbReference type="Google" id="ProtNLM"/>
    </source>
</evidence>
<evidence type="ECO:0000313" key="10">
    <source>
        <dbReference type="Proteomes" id="UP000039324"/>
    </source>
</evidence>
<dbReference type="EMBL" id="OVEO01000011">
    <property type="protein sequence ID" value="SPQ99351.1"/>
    <property type="molecule type" value="Genomic_DNA"/>
</dbReference>
<feature type="transmembrane region" description="Helical" evidence="7">
    <location>
        <begin position="122"/>
        <end position="140"/>
    </location>
</feature>
<dbReference type="OrthoDB" id="10009287at2759"/>
<evidence type="ECO:0000256" key="6">
    <source>
        <dbReference type="RuleBase" id="RU362006"/>
    </source>
</evidence>
<keyword evidence="9" id="KW-0496">Mitochondrion</keyword>
<evidence type="ECO:0000256" key="2">
    <source>
        <dbReference type="ARBA" id="ARBA00008573"/>
    </source>
</evidence>
<reference evidence="8 10" key="1">
    <citation type="submission" date="2015-02" db="EMBL/GenBank/DDBJ databases">
        <authorList>
            <person name="Chooi Y.-H."/>
        </authorList>
    </citation>
    <scope>NUCLEOTIDE SEQUENCE [LARGE SCALE GENOMIC DNA]</scope>
    <source>
        <strain evidence="8">E3</strain>
    </source>
</reference>
<comment type="subcellular location">
    <subcellularLocation>
        <location evidence="1 6">Membrane</location>
        <topology evidence="1 6">Multi-pass membrane protein</topology>
    </subcellularLocation>
</comment>
<evidence type="ECO:0000256" key="7">
    <source>
        <dbReference type="SAM" id="Phobius"/>
    </source>
</evidence>
<keyword evidence="5 7" id="KW-0472">Membrane</keyword>
<name>A0A0G4IMS9_PLABS</name>
<sequence length="183" mass="19852">MVFTQSASNQFGAVVADGRAAIDQLAAHLDKVAVLKQVEKKTKLKPIHVAGGVAAVAFLTTLVYFGLHTVVGLIGFVYPAFSSLVAIKNNPDDIPKFWLVYFITTSKLAVLETLLDTTSYLFTLYLLAKLVFVVWCFLPQTRGAEIIHNAVIEPVFFGMVLPKLCGAPSMSKKTDGSTSKKAE</sequence>
<geneLocation type="mitochondrion" evidence="9"/>
<dbReference type="AlphaFoldDB" id="A0A0G4IMS9"/>
<feature type="transmembrane region" description="Helical" evidence="7">
    <location>
        <begin position="49"/>
        <end position="78"/>
    </location>
</feature>
<organism evidence="8 10">
    <name type="scientific">Plasmodiophora brassicae</name>
    <name type="common">Clubroot disease agent</name>
    <dbReference type="NCBI Taxonomy" id="37360"/>
    <lineage>
        <taxon>Eukaryota</taxon>
        <taxon>Sar</taxon>
        <taxon>Rhizaria</taxon>
        <taxon>Endomyxa</taxon>
        <taxon>Phytomyxea</taxon>
        <taxon>Plasmodiophorida</taxon>
        <taxon>Plasmodiophoridae</taxon>
        <taxon>Plasmodiophora</taxon>
    </lineage>
</organism>
<dbReference type="OMA" id="KIAFLMY"/>
<dbReference type="PANTHER" id="PTHR12300">
    <property type="entry name" value="HVA22-LIKE PROTEINS"/>
    <property type="match status" value="1"/>
</dbReference>
<reference evidence="9 11" key="2">
    <citation type="submission" date="2018-03" db="EMBL/GenBank/DDBJ databases">
        <authorList>
            <person name="Fogelqvist J."/>
        </authorList>
    </citation>
    <scope>NUCLEOTIDE SEQUENCE [LARGE SCALE GENOMIC DNA]</scope>
</reference>
<dbReference type="PANTHER" id="PTHR12300:SF161">
    <property type="entry name" value="RECEPTOR EXPRESSION-ENHANCING PROTEIN"/>
    <property type="match status" value="1"/>
</dbReference>
<comment type="similarity">
    <text evidence="2 6">Belongs to the DP1 family.</text>
</comment>
<evidence type="ECO:0000313" key="8">
    <source>
        <dbReference type="EMBL" id="CEO96412.1"/>
    </source>
</evidence>
<evidence type="ECO:0000256" key="4">
    <source>
        <dbReference type="ARBA" id="ARBA00022989"/>
    </source>
</evidence>
<dbReference type="EMBL" id="CDSF01000057">
    <property type="protein sequence ID" value="CEO96412.1"/>
    <property type="molecule type" value="Genomic_DNA"/>
</dbReference>